<dbReference type="GO" id="GO:0016887">
    <property type="term" value="F:ATP hydrolysis activity"/>
    <property type="evidence" value="ECO:0007669"/>
    <property type="project" value="InterPro"/>
</dbReference>
<reference evidence="5" key="1">
    <citation type="submission" date="2012-11" db="EMBL/GenBank/DDBJ databases">
        <authorList>
            <person name="Lucero-Rivera Y.E."/>
            <person name="Tovar-Ramirez D."/>
        </authorList>
    </citation>
    <scope>NUCLEOTIDE SEQUENCE [LARGE SCALE GENOMIC DNA]</scope>
    <source>
        <strain evidence="5">Araruama</strain>
    </source>
</reference>
<dbReference type="AlphaFoldDB" id="A0A1V1PET2"/>
<dbReference type="Proteomes" id="UP000189670">
    <property type="component" value="Unassembled WGS sequence"/>
</dbReference>
<dbReference type="EMBL" id="ATBP01000063">
    <property type="protein sequence ID" value="ETR73409.1"/>
    <property type="molecule type" value="Genomic_DNA"/>
</dbReference>
<dbReference type="GO" id="GO:0006302">
    <property type="term" value="P:double-strand break repair"/>
    <property type="evidence" value="ECO:0007669"/>
    <property type="project" value="InterPro"/>
</dbReference>
<evidence type="ECO:0000313" key="4">
    <source>
        <dbReference type="EMBL" id="ETR73409.1"/>
    </source>
</evidence>
<evidence type="ECO:0000256" key="2">
    <source>
        <dbReference type="SAM" id="MobiDB-lite"/>
    </source>
</evidence>
<organism evidence="4 5">
    <name type="scientific">Candidatus Magnetoglobus multicellularis str. Araruama</name>
    <dbReference type="NCBI Taxonomy" id="890399"/>
    <lineage>
        <taxon>Bacteria</taxon>
        <taxon>Pseudomonadati</taxon>
        <taxon>Thermodesulfobacteriota</taxon>
        <taxon>Desulfobacteria</taxon>
        <taxon>Desulfobacterales</taxon>
        <taxon>Desulfobacteraceae</taxon>
        <taxon>Candidatus Magnetoglobus</taxon>
    </lineage>
</organism>
<keyword evidence="4" id="KW-0540">Nuclease</keyword>
<feature type="domain" description="Rad50/SbcC-type AAA" evidence="3">
    <location>
        <begin position="6"/>
        <end position="265"/>
    </location>
</feature>
<feature type="compositionally biased region" description="Basic and acidic residues" evidence="2">
    <location>
        <begin position="624"/>
        <end position="635"/>
    </location>
</feature>
<comment type="caution">
    <text evidence="4">The sequence shown here is derived from an EMBL/GenBank/DDBJ whole genome shotgun (WGS) entry which is preliminary data.</text>
</comment>
<gene>
    <name evidence="4" type="ORF">OMM_00985</name>
</gene>
<dbReference type="Pfam" id="PF13476">
    <property type="entry name" value="AAA_23"/>
    <property type="match status" value="1"/>
</dbReference>
<keyword evidence="1" id="KW-0175">Coiled coil</keyword>
<keyword evidence="4" id="KW-0378">Hydrolase</keyword>
<dbReference type="InterPro" id="IPR038729">
    <property type="entry name" value="Rad50/SbcC_AAA"/>
</dbReference>
<feature type="coiled-coil region" evidence="1">
    <location>
        <begin position="1000"/>
        <end position="1027"/>
    </location>
</feature>
<dbReference type="PANTHER" id="PTHR32114">
    <property type="entry name" value="ABC TRANSPORTER ABCH.3"/>
    <property type="match status" value="1"/>
</dbReference>
<evidence type="ECO:0000313" key="5">
    <source>
        <dbReference type="Proteomes" id="UP000189670"/>
    </source>
</evidence>
<evidence type="ECO:0000259" key="3">
    <source>
        <dbReference type="Pfam" id="PF13476"/>
    </source>
</evidence>
<proteinExistence type="predicted"/>
<evidence type="ECO:0000256" key="1">
    <source>
        <dbReference type="SAM" id="Coils"/>
    </source>
</evidence>
<feature type="coiled-coil region" evidence="1">
    <location>
        <begin position="715"/>
        <end position="770"/>
    </location>
</feature>
<accession>A0A1V1PET2</accession>
<dbReference type="PANTHER" id="PTHR32114:SF2">
    <property type="entry name" value="ABC TRANSPORTER ABCH.3"/>
    <property type="match status" value="1"/>
</dbReference>
<dbReference type="InterPro" id="IPR027417">
    <property type="entry name" value="P-loop_NTPase"/>
</dbReference>
<feature type="coiled-coil region" evidence="1">
    <location>
        <begin position="306"/>
        <end position="385"/>
    </location>
</feature>
<feature type="coiled-coil region" evidence="1">
    <location>
        <begin position="816"/>
        <end position="850"/>
    </location>
</feature>
<feature type="region of interest" description="Disordered" evidence="2">
    <location>
        <begin position="612"/>
        <end position="635"/>
    </location>
</feature>
<dbReference type="Gene3D" id="3.40.50.300">
    <property type="entry name" value="P-loop containing nucleotide triphosphate hydrolases"/>
    <property type="match status" value="2"/>
</dbReference>
<protein>
    <submittedName>
        <fullName evidence="4">Exonuclease SbcC</fullName>
    </submittedName>
</protein>
<name>A0A1V1PET2_9BACT</name>
<keyword evidence="4" id="KW-0269">Exonuclease</keyword>
<dbReference type="Pfam" id="PF13558">
    <property type="entry name" value="SbcC_Walker_B"/>
    <property type="match status" value="1"/>
</dbReference>
<dbReference type="SUPFAM" id="SSF52540">
    <property type="entry name" value="P-loop containing nucleoside triphosphate hydrolases"/>
    <property type="match status" value="2"/>
</dbReference>
<dbReference type="GO" id="GO:0004527">
    <property type="term" value="F:exonuclease activity"/>
    <property type="evidence" value="ECO:0007669"/>
    <property type="project" value="UniProtKB-KW"/>
</dbReference>
<sequence>MKILSVTFENINALKGRWQINFDQPPLDKSGIFVICGPTGAGKTSILDAITLALYGETDRLQRKGIENIMTRHTSECFCEVEFQVNNTTYRSHWSIRRSRGKPDGKVQVPKRILYDLNASEPIVAADKIKYVQDKIESLTGLDYKRFSRSMMLAQGRFAEFLNAPDRERAELLEKMTGTDIYSLISKKAFEITRLEKEKLHDIETRKKAIETLSSAEIQTFENEMKSISVQSSQQKKALKSLLDEKDVWLRLESLTKEKHQIEQNLSTVRQQETAMKKDLIRLQKARQAREYRSELDTVNGLDLRIMEMKHQIDTMNAQLLTHKNELDNLTQLHTQAQKQFNTVKQEQTRLAPVIQKTEILDRELKHINTQLNDIQNNIAKITAKCASIDSHLKETTTRQQSLQKQYQEMKEWLEAHDYDHHLSEHIPYIEANLQDIQEIRNQYKDRKTQAKSLEKTHVDLQKQRTQRSEQHKKDLRQMQTCQKQIKDCEYQLRKQQGDQPLEDLELQRNAAQSQLHLLEQLKKMSRQYLDCQRTIKGCRKSLKKNVLSGYHCKKSLMKINLSINQEENTLKALEQAVHHEMLVAHYEDHRKSLTKDSPCPLCGSCDHPYVQNKKKSSQTQIQKEYDKKKKDLSDLIKKRETQNTEHARFESTSTNHVHTLLQYNQTQNQILEDWGRQISECQFSIDIKEQATIDKLLRETRNRLTILQSRYQQSRKLTEQRQNLKNTYQEIKDNHYKGNDEIKTLDFQINQVYRDIQELSETCVALKNRGEKIAQSAKEKLSRFHLGVPEFGKEADFIQALNQRVRDYTDTQKKSQSMHQEMQQLSQSIHEYQIELKSLSKQLLDLQGVEKQQLDQHKTMQQERFQLLGDKEPEQEKKRLQTEIQKYEIQIQEYQTSHFNLDKKYTAQMILTKSKQEELSGLQKTYEQSCKALISEIAPKGFQSIAELQKAMMSSEESQRIQTQYDQIRKTIDQEEVRYKDITASITKESSYDFSHDSLDTLTEKINQHEQSLENYAKRIGSLEQLLLEDARSKKVRQTIQKELTIQKHNYKRWTDLNNLIGSANGNAFRSFAQGLTLNRLIEYSNIHLQRLSDRYVLQRPDSQSLSMNIMDTYQANAMRPTDTLSGGESFLVSLSMALGLSDLAGNNIRLESLFLDEGFGALDDETLETALNAIERLNHSGKMIGVISHIETLKERIPVHVEVTKIAGGISRLDIVGQ</sequence>